<dbReference type="RefSeq" id="WP_267534574.1">
    <property type="nucleotide sequence ID" value="NZ_JAPNKA010000001.1"/>
</dbReference>
<name>A0ABT4A207_9BACT</name>
<proteinExistence type="predicted"/>
<accession>A0ABT4A207</accession>
<dbReference type="Pfam" id="PF07791">
    <property type="entry name" value="Imm11"/>
    <property type="match status" value="1"/>
</dbReference>
<gene>
    <name evidence="2" type="ORF">OV287_14305</name>
</gene>
<sequence>MPRQYFELFDDLHIPGRWELGVPVDEHEARVWTWLFRRGEPVDIKGQLRVPLYGPGRPLDFSLAGAAVPVVHAKVASILATLAPADVQLIPVQVESQTGSYFILNILRVVKCIDDAACEEVKYWRSEDGQPELVGEYRVVSGMRIAPSRVGGAHLFRPWGWPVALVVSEEIRNALERVGATGTKFEDVTSPGA</sequence>
<feature type="domain" description="Immunity MXAN-0049 protein" evidence="1">
    <location>
        <begin position="96"/>
        <end position="189"/>
    </location>
</feature>
<dbReference type="Proteomes" id="UP001207654">
    <property type="component" value="Unassembled WGS sequence"/>
</dbReference>
<dbReference type="InterPro" id="IPR012433">
    <property type="entry name" value="Imm11"/>
</dbReference>
<organism evidence="2 3">
    <name type="scientific">Archangium lansingense</name>
    <dbReference type="NCBI Taxonomy" id="2995310"/>
    <lineage>
        <taxon>Bacteria</taxon>
        <taxon>Pseudomonadati</taxon>
        <taxon>Myxococcota</taxon>
        <taxon>Myxococcia</taxon>
        <taxon>Myxococcales</taxon>
        <taxon>Cystobacterineae</taxon>
        <taxon>Archangiaceae</taxon>
        <taxon>Archangium</taxon>
    </lineage>
</organism>
<keyword evidence="3" id="KW-1185">Reference proteome</keyword>
<protein>
    <recommendedName>
        <fullName evidence="1">Immunity MXAN-0049 protein domain-containing protein</fullName>
    </recommendedName>
</protein>
<comment type="caution">
    <text evidence="2">The sequence shown here is derived from an EMBL/GenBank/DDBJ whole genome shotgun (WGS) entry which is preliminary data.</text>
</comment>
<evidence type="ECO:0000313" key="2">
    <source>
        <dbReference type="EMBL" id="MCY1075653.1"/>
    </source>
</evidence>
<evidence type="ECO:0000313" key="3">
    <source>
        <dbReference type="Proteomes" id="UP001207654"/>
    </source>
</evidence>
<reference evidence="2 3" key="1">
    <citation type="submission" date="2022-11" db="EMBL/GenBank/DDBJ databases">
        <title>Minimal conservation of predation-associated metabolite biosynthetic gene clusters underscores biosynthetic potential of Myxococcota including descriptions for ten novel species: Archangium lansinium sp. nov., Myxococcus landrumus sp. nov., Nannocystis bai.</title>
        <authorList>
            <person name="Ahearne A."/>
            <person name="Stevens C."/>
            <person name="Phillips K."/>
        </authorList>
    </citation>
    <scope>NUCLEOTIDE SEQUENCE [LARGE SCALE GENOMIC DNA]</scope>
    <source>
        <strain evidence="2 3">MIWBW</strain>
    </source>
</reference>
<dbReference type="EMBL" id="JAPNKA010000001">
    <property type="protein sequence ID" value="MCY1075653.1"/>
    <property type="molecule type" value="Genomic_DNA"/>
</dbReference>
<evidence type="ECO:0000259" key="1">
    <source>
        <dbReference type="Pfam" id="PF07791"/>
    </source>
</evidence>